<sequence>MLEMGLTITHFEVLQKGPLARWFSNIIGAYASRCRVAKQHLCRSTVDRPATHTAVANKNFKVSCAVLNKITCFLLHCTVNKNDVPIPEHIKLADINFNIPSKIDLLFGSDIYYDIIVPGIIKFGKNMPTLQNSYLGWVLAGPVLNNYCSSNVCVSLCSQNCNASDFMTKFWQLEEISDKQLLTSDNKQCEELFSTTTKQLSNGSFQINLPLRSPQEHLKLGDSYTPASKRFFLLENRFAKDKDIKRRKFKDEYKLEMNS</sequence>
<comment type="caution">
    <text evidence="1">The sequence shown here is derived from an EMBL/GenBank/DDBJ whole genome shotgun (WGS) entry which is preliminary data.</text>
</comment>
<proteinExistence type="predicted"/>
<accession>A0AAV8YB73</accession>
<dbReference type="PANTHER" id="PTHR47331">
    <property type="entry name" value="PHD-TYPE DOMAIN-CONTAINING PROTEIN"/>
    <property type="match status" value="1"/>
</dbReference>
<evidence type="ECO:0008006" key="3">
    <source>
        <dbReference type="Google" id="ProtNLM"/>
    </source>
</evidence>
<dbReference type="EMBL" id="JAPWTK010000139">
    <property type="protein sequence ID" value="KAJ8948310.1"/>
    <property type="molecule type" value="Genomic_DNA"/>
</dbReference>
<name>A0AAV8YB73_9CUCU</name>
<dbReference type="PANTHER" id="PTHR47331:SF1">
    <property type="entry name" value="GAG-LIKE PROTEIN"/>
    <property type="match status" value="1"/>
</dbReference>
<organism evidence="1 2">
    <name type="scientific">Aromia moschata</name>
    <dbReference type="NCBI Taxonomy" id="1265417"/>
    <lineage>
        <taxon>Eukaryota</taxon>
        <taxon>Metazoa</taxon>
        <taxon>Ecdysozoa</taxon>
        <taxon>Arthropoda</taxon>
        <taxon>Hexapoda</taxon>
        <taxon>Insecta</taxon>
        <taxon>Pterygota</taxon>
        <taxon>Neoptera</taxon>
        <taxon>Endopterygota</taxon>
        <taxon>Coleoptera</taxon>
        <taxon>Polyphaga</taxon>
        <taxon>Cucujiformia</taxon>
        <taxon>Chrysomeloidea</taxon>
        <taxon>Cerambycidae</taxon>
        <taxon>Cerambycinae</taxon>
        <taxon>Callichromatini</taxon>
        <taxon>Aromia</taxon>
    </lineage>
</organism>
<evidence type="ECO:0000313" key="2">
    <source>
        <dbReference type="Proteomes" id="UP001162162"/>
    </source>
</evidence>
<keyword evidence="2" id="KW-1185">Reference proteome</keyword>
<protein>
    <recommendedName>
        <fullName evidence="3">Peptidase aspartic putative domain-containing protein</fullName>
    </recommendedName>
</protein>
<evidence type="ECO:0000313" key="1">
    <source>
        <dbReference type="EMBL" id="KAJ8948310.1"/>
    </source>
</evidence>
<gene>
    <name evidence="1" type="ORF">NQ318_020797</name>
</gene>
<reference evidence="1" key="1">
    <citation type="journal article" date="2023" name="Insect Mol. Biol.">
        <title>Genome sequencing provides insights into the evolution of gene families encoding plant cell wall-degrading enzymes in longhorned beetles.</title>
        <authorList>
            <person name="Shin N.R."/>
            <person name="Okamura Y."/>
            <person name="Kirsch R."/>
            <person name="Pauchet Y."/>
        </authorList>
    </citation>
    <scope>NUCLEOTIDE SEQUENCE</scope>
    <source>
        <strain evidence="1">AMC_N1</strain>
    </source>
</reference>
<dbReference type="Proteomes" id="UP001162162">
    <property type="component" value="Unassembled WGS sequence"/>
</dbReference>
<dbReference type="AlphaFoldDB" id="A0AAV8YB73"/>